<dbReference type="InterPro" id="IPR035085">
    <property type="entry name" value="Urocanase_Rossmann-like"/>
</dbReference>
<feature type="domain" description="Urocanase N-terminal" evidence="11">
    <location>
        <begin position="10"/>
        <end position="136"/>
    </location>
</feature>
<evidence type="ECO:0000259" key="12">
    <source>
        <dbReference type="Pfam" id="PF17392"/>
    </source>
</evidence>
<keyword evidence="6 9" id="KW-0456">Lyase</keyword>
<protein>
    <recommendedName>
        <fullName evidence="3 9">Urocanate hydratase</fullName>
        <shortName evidence="9">Urocanase</shortName>
        <ecNumber evidence="3 9">4.2.1.49</ecNumber>
    </recommendedName>
    <alternativeName>
        <fullName evidence="7 9">Imidazolonepropionate hydrolase</fullName>
    </alternativeName>
</protein>
<dbReference type="InterPro" id="IPR036190">
    <property type="entry name" value="Urocanase_sf"/>
</dbReference>
<evidence type="ECO:0000313" key="14">
    <source>
        <dbReference type="Proteomes" id="UP001385809"/>
    </source>
</evidence>
<name>A0ABU8MN31_9PSEU</name>
<comment type="similarity">
    <text evidence="2 9">Belongs to the urocanase family.</text>
</comment>
<comment type="subcellular location">
    <subcellularLocation>
        <location evidence="9">Cytoplasm</location>
    </subcellularLocation>
</comment>
<dbReference type="NCBIfam" id="NF003820">
    <property type="entry name" value="PRK05414.1"/>
    <property type="match status" value="1"/>
</dbReference>
<evidence type="ECO:0000256" key="6">
    <source>
        <dbReference type="ARBA" id="ARBA00023239"/>
    </source>
</evidence>
<dbReference type="Proteomes" id="UP001385809">
    <property type="component" value="Unassembled WGS sequence"/>
</dbReference>
<keyword evidence="9" id="KW-0963">Cytoplasm</keyword>
<comment type="caution">
    <text evidence="13">The sequence shown here is derived from an EMBL/GenBank/DDBJ whole genome shotgun (WGS) entry which is preliminary data.</text>
</comment>
<dbReference type="InterPro" id="IPR035401">
    <property type="entry name" value="Urocanase_C"/>
</dbReference>
<feature type="binding site" evidence="9">
    <location>
        <begin position="262"/>
        <end position="266"/>
    </location>
    <ligand>
        <name>NAD(+)</name>
        <dbReference type="ChEBI" id="CHEBI:57540"/>
    </ligand>
</feature>
<keyword evidence="4 9" id="KW-0369">Histidine metabolism</keyword>
<feature type="binding site" evidence="9">
    <location>
        <begin position="241"/>
        <end position="242"/>
    </location>
    <ligand>
        <name>NAD(+)</name>
        <dbReference type="ChEBI" id="CHEBI:57540"/>
    </ligand>
</feature>
<evidence type="ECO:0000313" key="13">
    <source>
        <dbReference type="EMBL" id="MEJ2868726.1"/>
    </source>
</evidence>
<evidence type="ECO:0000259" key="11">
    <source>
        <dbReference type="Pfam" id="PF17391"/>
    </source>
</evidence>
<feature type="binding site" evidence="9">
    <location>
        <position position="490"/>
    </location>
    <ligand>
        <name>NAD(+)</name>
        <dbReference type="ChEBI" id="CHEBI:57540"/>
    </ligand>
</feature>
<dbReference type="NCBIfam" id="TIGR01228">
    <property type="entry name" value="hutU"/>
    <property type="match status" value="1"/>
</dbReference>
<evidence type="ECO:0000259" key="10">
    <source>
        <dbReference type="Pfam" id="PF01175"/>
    </source>
</evidence>
<dbReference type="Gene3D" id="3.40.1770.10">
    <property type="entry name" value="Urocanase superfamily"/>
    <property type="match status" value="1"/>
</dbReference>
<dbReference type="InterPro" id="IPR055351">
    <property type="entry name" value="Urocanase"/>
</dbReference>
<feature type="binding site" evidence="9">
    <location>
        <position position="195"/>
    </location>
    <ligand>
        <name>NAD(+)</name>
        <dbReference type="ChEBI" id="CHEBI:57540"/>
    </ligand>
</feature>
<dbReference type="PANTHER" id="PTHR12216:SF4">
    <property type="entry name" value="UROCANATE HYDRATASE"/>
    <property type="match status" value="1"/>
</dbReference>
<comment type="catalytic activity">
    <reaction evidence="8 9">
        <text>4-imidazolone-5-propanoate = trans-urocanate + H2O</text>
        <dbReference type="Rhea" id="RHEA:13101"/>
        <dbReference type="ChEBI" id="CHEBI:15377"/>
        <dbReference type="ChEBI" id="CHEBI:17771"/>
        <dbReference type="ChEBI" id="CHEBI:77893"/>
        <dbReference type="EC" id="4.2.1.49"/>
    </reaction>
</comment>
<comment type="function">
    <text evidence="9">Catalyzes the conversion of urocanate to 4-imidazolone-5-propionate.</text>
</comment>
<feature type="binding site" evidence="9">
    <location>
        <position position="129"/>
    </location>
    <ligand>
        <name>NAD(+)</name>
        <dbReference type="ChEBI" id="CHEBI:57540"/>
    </ligand>
</feature>
<evidence type="ECO:0000256" key="4">
    <source>
        <dbReference type="ARBA" id="ARBA00022808"/>
    </source>
</evidence>
<proteinExistence type="inferred from homology"/>
<evidence type="ECO:0000256" key="7">
    <source>
        <dbReference type="ARBA" id="ARBA00031640"/>
    </source>
</evidence>
<dbReference type="Pfam" id="PF17391">
    <property type="entry name" value="Urocanase_N"/>
    <property type="match status" value="1"/>
</dbReference>
<comment type="pathway">
    <text evidence="1 9">Amino-acid degradation; L-histidine degradation into L-glutamate; N-formimidoyl-L-glutamate from L-histidine: step 2/3.</text>
</comment>
<dbReference type="Gene3D" id="3.40.50.10730">
    <property type="entry name" value="Urocanase like domains"/>
    <property type="match status" value="1"/>
</dbReference>
<reference evidence="13 14" key="1">
    <citation type="submission" date="2024-03" db="EMBL/GenBank/DDBJ databases">
        <title>Actinomycetospora sp. OC33-EN08, a novel actinomycete isolated from wild orchid (Aerides multiflora).</title>
        <authorList>
            <person name="Suriyachadkun C."/>
        </authorList>
    </citation>
    <scope>NUCLEOTIDE SEQUENCE [LARGE SCALE GENOMIC DNA]</scope>
    <source>
        <strain evidence="13 14">OC33-EN08</strain>
    </source>
</reference>
<dbReference type="EC" id="4.2.1.49" evidence="3 9"/>
<organism evidence="13 14">
    <name type="scientific">Actinomycetospora aurantiaca</name>
    <dbReference type="NCBI Taxonomy" id="3129233"/>
    <lineage>
        <taxon>Bacteria</taxon>
        <taxon>Bacillati</taxon>
        <taxon>Actinomycetota</taxon>
        <taxon>Actinomycetes</taxon>
        <taxon>Pseudonocardiales</taxon>
        <taxon>Pseudonocardiaceae</taxon>
        <taxon>Actinomycetospora</taxon>
    </lineage>
</organism>
<dbReference type="EMBL" id="JBBEGN010000005">
    <property type="protein sequence ID" value="MEJ2868726.1"/>
    <property type="molecule type" value="Genomic_DNA"/>
</dbReference>
<feature type="domain" description="Urocanase Rossmann-like" evidence="10">
    <location>
        <begin position="139"/>
        <end position="346"/>
    </location>
</feature>
<keyword evidence="14" id="KW-1185">Reference proteome</keyword>
<dbReference type="GO" id="GO:0016153">
    <property type="term" value="F:urocanate hydratase activity"/>
    <property type="evidence" value="ECO:0007669"/>
    <property type="project" value="UniProtKB-EC"/>
</dbReference>
<dbReference type="PANTHER" id="PTHR12216">
    <property type="entry name" value="UROCANATE HYDRATASE"/>
    <property type="match status" value="1"/>
</dbReference>
<dbReference type="Pfam" id="PF17392">
    <property type="entry name" value="Urocanase_C"/>
    <property type="match status" value="1"/>
</dbReference>
<dbReference type="InterPro" id="IPR023636">
    <property type="entry name" value="Urocanase_CS"/>
</dbReference>
<feature type="domain" description="Urocanase C-terminal" evidence="12">
    <location>
        <begin position="349"/>
        <end position="543"/>
    </location>
</feature>
<dbReference type="Pfam" id="PF01175">
    <property type="entry name" value="Urocanase"/>
    <property type="match status" value="1"/>
</dbReference>
<evidence type="ECO:0000256" key="8">
    <source>
        <dbReference type="ARBA" id="ARBA00047623"/>
    </source>
</evidence>
<evidence type="ECO:0000256" key="2">
    <source>
        <dbReference type="ARBA" id="ARBA00007578"/>
    </source>
</evidence>
<dbReference type="InterPro" id="IPR038364">
    <property type="entry name" value="Urocanase_central_sf"/>
</dbReference>
<dbReference type="PROSITE" id="PS01233">
    <property type="entry name" value="UROCANASE"/>
    <property type="match status" value="1"/>
</dbReference>
<evidence type="ECO:0000256" key="5">
    <source>
        <dbReference type="ARBA" id="ARBA00023027"/>
    </source>
</evidence>
<dbReference type="InterPro" id="IPR035400">
    <property type="entry name" value="Urocanase_N"/>
</dbReference>
<evidence type="ECO:0000256" key="3">
    <source>
        <dbReference type="ARBA" id="ARBA00011992"/>
    </source>
</evidence>
<gene>
    <name evidence="9 13" type="primary">hutU</name>
    <name evidence="13" type="ORF">WCD74_13215</name>
</gene>
<feature type="binding site" evidence="9">
    <location>
        <position position="320"/>
    </location>
    <ligand>
        <name>NAD(+)</name>
        <dbReference type="ChEBI" id="CHEBI:57540"/>
    </ligand>
</feature>
<feature type="binding site" evidence="9">
    <location>
        <position position="200"/>
    </location>
    <ligand>
        <name>NAD(+)</name>
        <dbReference type="ChEBI" id="CHEBI:57540"/>
    </ligand>
</feature>
<evidence type="ECO:0000256" key="9">
    <source>
        <dbReference type="HAMAP-Rule" id="MF_00577"/>
    </source>
</evidence>
<dbReference type="RefSeq" id="WP_337695297.1">
    <property type="nucleotide sequence ID" value="NZ_JBBEGN010000005.1"/>
</dbReference>
<keyword evidence="5 9" id="KW-0520">NAD</keyword>
<dbReference type="PIRSF" id="PIRSF001423">
    <property type="entry name" value="Urocanate_hydrat"/>
    <property type="match status" value="1"/>
</dbReference>
<comment type="cofactor">
    <cofactor evidence="9">
        <name>NAD(+)</name>
        <dbReference type="ChEBI" id="CHEBI:57540"/>
    </cofactor>
    <text evidence="9">Binds 1 NAD(+) per subunit.</text>
</comment>
<evidence type="ECO:0000256" key="1">
    <source>
        <dbReference type="ARBA" id="ARBA00004794"/>
    </source>
</evidence>
<feature type="active site" evidence="9">
    <location>
        <position position="408"/>
    </location>
</feature>
<dbReference type="HAMAP" id="MF_00577">
    <property type="entry name" value="HutU"/>
    <property type="match status" value="1"/>
</dbReference>
<feature type="binding site" evidence="9">
    <location>
        <begin position="175"/>
        <end position="177"/>
    </location>
    <ligand>
        <name>NAD(+)</name>
        <dbReference type="ChEBI" id="CHEBI:57540"/>
    </ligand>
</feature>
<accession>A0ABU8MN31</accession>
<dbReference type="SUPFAM" id="SSF111326">
    <property type="entry name" value="Urocanase"/>
    <property type="match status" value="1"/>
</dbReference>
<feature type="binding site" evidence="9">
    <location>
        <begin position="271"/>
        <end position="272"/>
    </location>
    <ligand>
        <name>NAD(+)</name>
        <dbReference type="ChEBI" id="CHEBI:57540"/>
    </ligand>
</feature>
<sequence>MTSSPTRPAVRAPRGTELSCRGWQQEAVLRMLCNNLDPEVAEHPEDLVVYGGTGRAARSWEAFDAIVACLRDLADDETLLVQSGKPVGVLRTHTWAPRVLIANANLVGDWADWTQFRRLEAAGLTMYGQMTAGSWIYIGTQGILQGTFETFAAVARRRFGGTLAGTITLTAGLGGMGGAQPLAVTMNDGVALCVEADPTRVERRIAHRYLDVRADDLDHALRLAVEARDARRPLSIGVVGNAAEVVPELLRREAPIDVVTDQTSAHDPLAYLPVGMAVDDLRAAAQADPEGVTERARAAMATHIEAMVGFADRGAEVFDYGNSLRDEARRGGYERAFAFPGFVPAYIRPQFEEGRGPFRWAALSGDPADIAATDRAVLDLFPHDDALRRWITMAGERVAFEGLPARICWLGYGERHRAGLRFNEMVASGELSAPVVIGRDHLDAGSVASPYRETEAMLDGSDAIADWPLLNALVSTASGATWVSLHHGGGVGIGRSQHAGQVCVADGTALAAAKLERVLTNDPATGVLRHADAGYPHARAVAAERGLRVPMEDR</sequence>
<dbReference type="InterPro" id="IPR023637">
    <property type="entry name" value="Urocanase-like"/>
</dbReference>
<feature type="binding site" evidence="9">
    <location>
        <begin position="51"/>
        <end position="52"/>
    </location>
    <ligand>
        <name>NAD(+)</name>
        <dbReference type="ChEBI" id="CHEBI:57540"/>
    </ligand>
</feature>